<evidence type="ECO:0000313" key="2">
    <source>
        <dbReference type="Proteomes" id="UP000717585"/>
    </source>
</evidence>
<protein>
    <recommendedName>
        <fullName evidence="3">SET domain-containing protein</fullName>
    </recommendedName>
</protein>
<evidence type="ECO:0000313" key="1">
    <source>
        <dbReference type="EMBL" id="KAG9392781.1"/>
    </source>
</evidence>
<proteinExistence type="predicted"/>
<dbReference type="Gene3D" id="2.170.270.10">
    <property type="entry name" value="SET domain"/>
    <property type="match status" value="1"/>
</dbReference>
<dbReference type="EMBL" id="JAHDYR010000032">
    <property type="protein sequence ID" value="KAG9392781.1"/>
    <property type="molecule type" value="Genomic_DNA"/>
</dbReference>
<dbReference type="SUPFAM" id="SSF82199">
    <property type="entry name" value="SET domain"/>
    <property type="match status" value="1"/>
</dbReference>
<dbReference type="OrthoDB" id="616263at2759"/>
<keyword evidence="2" id="KW-1185">Reference proteome</keyword>
<comment type="caution">
    <text evidence="1">The sequence shown here is derived from an EMBL/GenBank/DDBJ whole genome shotgun (WGS) entry which is preliminary data.</text>
</comment>
<dbReference type="Proteomes" id="UP000717585">
    <property type="component" value="Unassembled WGS sequence"/>
</dbReference>
<accession>A0A8J6BWU4</accession>
<organism evidence="1 2">
    <name type="scientific">Carpediemonas membranifera</name>
    <dbReference type="NCBI Taxonomy" id="201153"/>
    <lineage>
        <taxon>Eukaryota</taxon>
        <taxon>Metamonada</taxon>
        <taxon>Carpediemonas-like organisms</taxon>
        <taxon>Carpediemonas</taxon>
    </lineage>
</organism>
<reference evidence="1" key="1">
    <citation type="submission" date="2021-05" db="EMBL/GenBank/DDBJ databases">
        <title>A free-living protist that lacks canonical eukaryotic 1 DNA replication and segregation systems.</title>
        <authorList>
            <person name="Salas-Leiva D.E."/>
            <person name="Tromer E.C."/>
            <person name="Curtis B.A."/>
            <person name="Jerlstrom-Hultqvist J."/>
            <person name="Kolisko M."/>
            <person name="Yi Z."/>
            <person name="Salas-Leiva J.S."/>
            <person name="Gallot-Lavallee L."/>
            <person name="Kops G.J.P.L."/>
            <person name="Archibald J.M."/>
            <person name="Simpson A.G.B."/>
            <person name="Roger A.J."/>
        </authorList>
    </citation>
    <scope>NUCLEOTIDE SEQUENCE</scope>
    <source>
        <strain evidence="1">BICM</strain>
    </source>
</reference>
<evidence type="ECO:0008006" key="3">
    <source>
        <dbReference type="Google" id="ProtNLM"/>
    </source>
</evidence>
<dbReference type="InterPro" id="IPR046341">
    <property type="entry name" value="SET_dom_sf"/>
</dbReference>
<gene>
    <name evidence="1" type="ORF">J8273_5811</name>
</gene>
<name>A0A8J6BWU4_9EUKA</name>
<sequence>MGPEVGDGVITQENIPHNTVIGIYCGKVIPEPRGTPEPGAPTTYLTRLKRPSKFAVDSAGLPVGCHKINDGSAFYNVVPATAYVHVKVEDKTKLLPVILYLADREIAKFEYLSIEYGEQYWRERKPMALYPFCLEKMLTEAEYDQIDEKEWTTSSSKTKTANLLPTLVTTPTEQYHLSRRGLRRAREHTPIIRRAADAFFYRKATTTITWLVDETDENSDAEYVPSDDSHLVACMA</sequence>
<dbReference type="AlphaFoldDB" id="A0A8J6BWU4"/>